<protein>
    <recommendedName>
        <fullName evidence="7">G-protein coupled receptors family 2 profile 2 domain-containing protein</fullName>
    </recommendedName>
</protein>
<dbReference type="GO" id="GO:0004888">
    <property type="term" value="F:transmembrane signaling receptor activity"/>
    <property type="evidence" value="ECO:0007669"/>
    <property type="project" value="InterPro"/>
</dbReference>
<evidence type="ECO:0000259" key="7">
    <source>
        <dbReference type="PROSITE" id="PS50261"/>
    </source>
</evidence>
<evidence type="ECO:0000256" key="3">
    <source>
        <dbReference type="ARBA" id="ARBA00022989"/>
    </source>
</evidence>
<evidence type="ECO:0000256" key="6">
    <source>
        <dbReference type="SAM" id="Phobius"/>
    </source>
</evidence>
<feature type="transmembrane region" description="Helical" evidence="6">
    <location>
        <begin position="301"/>
        <end position="322"/>
    </location>
</feature>
<evidence type="ECO:0000313" key="8">
    <source>
        <dbReference type="EMBL" id="KIW07664.1"/>
    </source>
</evidence>
<dbReference type="Gene3D" id="1.20.1070.10">
    <property type="entry name" value="Rhodopsin 7-helix transmembrane proteins"/>
    <property type="match status" value="1"/>
</dbReference>
<name>A0A0D2B8S6_9PEZI</name>
<proteinExistence type="predicted"/>
<dbReference type="GO" id="GO:0007166">
    <property type="term" value="P:cell surface receptor signaling pathway"/>
    <property type="evidence" value="ECO:0007669"/>
    <property type="project" value="InterPro"/>
</dbReference>
<feature type="compositionally biased region" description="Low complexity" evidence="5">
    <location>
        <begin position="463"/>
        <end position="475"/>
    </location>
</feature>
<keyword evidence="2 6" id="KW-0812">Transmembrane</keyword>
<feature type="transmembrane region" description="Helical" evidence="6">
    <location>
        <begin position="146"/>
        <end position="165"/>
    </location>
</feature>
<feature type="transmembrane region" description="Helical" evidence="6">
    <location>
        <begin position="104"/>
        <end position="126"/>
    </location>
</feature>
<dbReference type="Proteomes" id="UP000053259">
    <property type="component" value="Unassembled WGS sequence"/>
</dbReference>
<evidence type="ECO:0000256" key="2">
    <source>
        <dbReference type="ARBA" id="ARBA00022692"/>
    </source>
</evidence>
<dbReference type="HOGENOM" id="CLU_026939_1_0_1"/>
<dbReference type="GeneID" id="27309577"/>
<reference evidence="8 9" key="1">
    <citation type="submission" date="2015-01" db="EMBL/GenBank/DDBJ databases">
        <title>The Genome Sequence of Ochroconis gallopava CBS43764.</title>
        <authorList>
            <consortium name="The Broad Institute Genomics Platform"/>
            <person name="Cuomo C."/>
            <person name="de Hoog S."/>
            <person name="Gorbushina A."/>
            <person name="Stielow B."/>
            <person name="Teixiera M."/>
            <person name="Abouelleil A."/>
            <person name="Chapman S.B."/>
            <person name="Priest M."/>
            <person name="Young S.K."/>
            <person name="Wortman J."/>
            <person name="Nusbaum C."/>
            <person name="Birren B."/>
        </authorList>
    </citation>
    <scope>NUCLEOTIDE SEQUENCE [LARGE SCALE GENOMIC DNA]</scope>
    <source>
        <strain evidence="8 9">CBS 43764</strain>
    </source>
</reference>
<dbReference type="InParanoid" id="A0A0D2B8S6"/>
<dbReference type="InterPro" id="IPR053247">
    <property type="entry name" value="GPCR_GPR1/git3-like"/>
</dbReference>
<keyword evidence="4 6" id="KW-0472">Membrane</keyword>
<evidence type="ECO:0000256" key="1">
    <source>
        <dbReference type="ARBA" id="ARBA00004141"/>
    </source>
</evidence>
<dbReference type="VEuPathDB" id="FungiDB:PV09_01604"/>
<evidence type="ECO:0000256" key="4">
    <source>
        <dbReference type="ARBA" id="ARBA00023136"/>
    </source>
</evidence>
<feature type="transmembrane region" description="Helical" evidence="6">
    <location>
        <begin position="371"/>
        <end position="390"/>
    </location>
</feature>
<organism evidence="8 9">
    <name type="scientific">Verruconis gallopava</name>
    <dbReference type="NCBI Taxonomy" id="253628"/>
    <lineage>
        <taxon>Eukaryota</taxon>
        <taxon>Fungi</taxon>
        <taxon>Dikarya</taxon>
        <taxon>Ascomycota</taxon>
        <taxon>Pezizomycotina</taxon>
        <taxon>Dothideomycetes</taxon>
        <taxon>Pleosporomycetidae</taxon>
        <taxon>Venturiales</taxon>
        <taxon>Sympoventuriaceae</taxon>
        <taxon>Verruconis</taxon>
    </lineage>
</organism>
<dbReference type="RefSeq" id="XP_016217533.1">
    <property type="nucleotide sequence ID" value="XM_016354521.1"/>
</dbReference>
<sequence length="535" mass="58711">MSQVSHPVGNGTDLNGACPAPFLDASKFTSGGGHIAGRFCAKISQLPGDPECCLPCPATDWLYPQSFTIWYRVSEAISAVGLAMCVFLLLSWAILPPNKTRRHYLSVCLTLGVVLEALAFVIPLAVRPKQCYDQITPNDMYTSLTCAWSGAFIVGGGLIVVVWTFMRALSMHLQICWDIVPGQMFFYVSQGVGWGVAGVLFTVTMTITGVSFRFGEACHVNPNNSMADFWGPLLGISVAAAVIQILTFFYCIKVYLKNAFSDSPPATTGSSGLPSYHSSSIRTASARAVYQRVKKVLWLQWRSITIVMFVLVDIIFFAIVWVRMDNTLETVNEGDIDRFLPFLTCLFVNGEAGKAKCFADGQKALTNESTALAILMLLALIGVQAGLLLIRGAMFTGWYELVKSKFSSNREFVSLDAKIGHQEHSRFELVKVGTPVVEEDDVSPLYKYQDYGRRTDAPGAPGTQGTQVTQDTQGQASLAKTDRPYRQNTMSFSGPRPPSASGQRVDPRVPQRAPSTRDTQWPNYSDRNPYNWGGS</sequence>
<feature type="transmembrane region" description="Helical" evidence="6">
    <location>
        <begin position="69"/>
        <end position="92"/>
    </location>
</feature>
<evidence type="ECO:0000313" key="9">
    <source>
        <dbReference type="Proteomes" id="UP000053259"/>
    </source>
</evidence>
<gene>
    <name evidence="8" type="ORF">PV09_01604</name>
</gene>
<feature type="transmembrane region" description="Helical" evidence="6">
    <location>
        <begin position="185"/>
        <end position="209"/>
    </location>
</feature>
<accession>A0A0D2B8S6</accession>
<evidence type="ECO:0000256" key="5">
    <source>
        <dbReference type="SAM" id="MobiDB-lite"/>
    </source>
</evidence>
<dbReference type="GO" id="GO:0016020">
    <property type="term" value="C:membrane"/>
    <property type="evidence" value="ECO:0007669"/>
    <property type="project" value="UniProtKB-SubCell"/>
</dbReference>
<dbReference type="InterPro" id="IPR017981">
    <property type="entry name" value="GPCR_2-like_7TM"/>
</dbReference>
<dbReference type="OrthoDB" id="26203at2759"/>
<dbReference type="STRING" id="253628.A0A0D2B8S6"/>
<feature type="domain" description="G-protein coupled receptors family 2 profile 2" evidence="7">
    <location>
        <begin position="67"/>
        <end position="257"/>
    </location>
</feature>
<keyword evidence="3 6" id="KW-1133">Transmembrane helix</keyword>
<dbReference type="EMBL" id="KN847532">
    <property type="protein sequence ID" value="KIW07664.1"/>
    <property type="molecule type" value="Genomic_DNA"/>
</dbReference>
<comment type="subcellular location">
    <subcellularLocation>
        <location evidence="1">Membrane</location>
        <topology evidence="1">Multi-pass membrane protein</topology>
    </subcellularLocation>
</comment>
<dbReference type="PANTHER" id="PTHR42058:SF1">
    <property type="entry name" value="G-PROTEIN COUPLED RECEPTORS FAMILY 2 PROFILE 2 DOMAIN-CONTAINING PROTEIN"/>
    <property type="match status" value="1"/>
</dbReference>
<feature type="transmembrane region" description="Helical" evidence="6">
    <location>
        <begin position="229"/>
        <end position="252"/>
    </location>
</feature>
<dbReference type="AlphaFoldDB" id="A0A0D2B8S6"/>
<feature type="region of interest" description="Disordered" evidence="5">
    <location>
        <begin position="451"/>
        <end position="535"/>
    </location>
</feature>
<dbReference type="PROSITE" id="PS50261">
    <property type="entry name" value="G_PROTEIN_RECEP_F2_4"/>
    <property type="match status" value="1"/>
</dbReference>
<keyword evidence="9" id="KW-1185">Reference proteome</keyword>
<dbReference type="PANTHER" id="PTHR42058">
    <property type="entry name" value="G_PROTEIN_RECEP_F2_4 DOMAIN-CONTAINING PROTEIN"/>
    <property type="match status" value="1"/>
</dbReference>
<feature type="compositionally biased region" description="Polar residues" evidence="5">
    <location>
        <begin position="513"/>
        <end position="528"/>
    </location>
</feature>